<keyword evidence="4" id="KW-1133">Transmembrane helix</keyword>
<dbReference type="Pfam" id="PF14559">
    <property type="entry name" value="TPR_19"/>
    <property type="match status" value="1"/>
</dbReference>
<dbReference type="SMART" id="SM00028">
    <property type="entry name" value="TPR"/>
    <property type="match status" value="5"/>
</dbReference>
<name>A0A6J4IHY1_9BACT</name>
<dbReference type="SUPFAM" id="SSF48452">
    <property type="entry name" value="TPR-like"/>
    <property type="match status" value="2"/>
</dbReference>
<dbReference type="EMBL" id="CADCTA010000079">
    <property type="protein sequence ID" value="CAA9250919.1"/>
    <property type="molecule type" value="Genomic_DNA"/>
</dbReference>
<dbReference type="AlphaFoldDB" id="A0A6J4IHY1"/>
<keyword evidence="5" id="KW-0456">Lyase</keyword>
<feature type="repeat" description="TPR" evidence="3">
    <location>
        <begin position="391"/>
        <end position="424"/>
    </location>
</feature>
<dbReference type="Pfam" id="PF13432">
    <property type="entry name" value="TPR_16"/>
    <property type="match status" value="1"/>
</dbReference>
<evidence type="ECO:0000256" key="2">
    <source>
        <dbReference type="ARBA" id="ARBA00022803"/>
    </source>
</evidence>
<feature type="transmembrane region" description="Helical" evidence="4">
    <location>
        <begin position="52"/>
        <end position="75"/>
    </location>
</feature>
<organism evidence="5">
    <name type="scientific">uncultured Chthoniobacterales bacterium</name>
    <dbReference type="NCBI Taxonomy" id="1836801"/>
    <lineage>
        <taxon>Bacteria</taxon>
        <taxon>Pseudomonadati</taxon>
        <taxon>Verrucomicrobiota</taxon>
        <taxon>Spartobacteria</taxon>
        <taxon>Chthoniobacterales</taxon>
        <taxon>environmental samples</taxon>
    </lineage>
</organism>
<keyword evidence="1" id="KW-0677">Repeat</keyword>
<keyword evidence="4" id="KW-0812">Transmembrane</keyword>
<keyword evidence="4" id="KW-0472">Membrane</keyword>
<dbReference type="InterPro" id="IPR051685">
    <property type="entry name" value="Ycf3/AcsC/BcsC/TPR_MFPF"/>
</dbReference>
<keyword evidence="2 3" id="KW-0802">TPR repeat</keyword>
<sequence>MDNSLRSTRLDGFFCELKRRKVYRVAAGYAVVSWLLIQVAATVFPPLEIPAWALRLLVVTILTGFPIALVLAWAFDVGAGGIQVTGPAAPADDCPPALKGKGRNLYVLAAVGTVVALGVGLIIWPRTVGRKPDKSIAVLPFDNLSNDPENAFFTDGLHDDVLTSLANVGDLKVISRTSVLPYRGKGHNMRDIGRALGVSAILEGSVRRSGNRIRLVVQLIDARTDQHLWAEDYDRDLTDVFAIQSALAQEIAGQLKAKLSADEKARLETKPTQSHDAYMLYVRARSLANGSDTEERKKAIPLLEQAIQLDPNFGLAYAQLSRLQSWIYFSIDPTPARLESARSAAEQAMRLQPDLAESHLAVGFFHYYGERDYDSALKEFNIARDGLPNDADVIRAIGAIQRRQGKWEKSTKSYRSAVSRSPKDPVLIRNLALNYIAARDYENAAKTFDKAVRLAPQDFEIKSLRAWVDVYWKGDFARFDKLLAESPEGPDTSPVAALARFNVQFFQRKFDDALASLARTPFENMRGETSAPLPKPFLAAQVHRAKGDAEQARRAYEQALPAAEQALAASPTDAARHALVGLIYAGLGRNQEAVASGRRAAEILPESKDAFNGPILIISLSRIFTMIGAHEEAISLLQKSLGTPGGITFHELRLDPTWDPLRNDPVFQQVLAREAAKKR</sequence>
<reference evidence="5" key="1">
    <citation type="submission" date="2020-02" db="EMBL/GenBank/DDBJ databases">
        <authorList>
            <person name="Meier V. D."/>
        </authorList>
    </citation>
    <scope>NUCLEOTIDE SEQUENCE</scope>
    <source>
        <strain evidence="5">AVDCRST_MAG42</strain>
    </source>
</reference>
<protein>
    <submittedName>
        <fullName evidence="5">Adenylate cyclase</fullName>
        <ecNumber evidence="5">4.6.1.1</ecNumber>
    </submittedName>
</protein>
<dbReference type="PROSITE" id="PS50005">
    <property type="entry name" value="TPR"/>
    <property type="match status" value="2"/>
</dbReference>
<accession>A0A6J4IHY1</accession>
<dbReference type="PANTHER" id="PTHR44943">
    <property type="entry name" value="CELLULOSE SYNTHASE OPERON PROTEIN C"/>
    <property type="match status" value="1"/>
</dbReference>
<feature type="transmembrane region" description="Helical" evidence="4">
    <location>
        <begin position="21"/>
        <end position="40"/>
    </location>
</feature>
<dbReference type="GO" id="GO:0004016">
    <property type="term" value="F:adenylate cyclase activity"/>
    <property type="evidence" value="ECO:0007669"/>
    <property type="project" value="UniProtKB-EC"/>
</dbReference>
<feature type="repeat" description="TPR" evidence="3">
    <location>
        <begin position="425"/>
        <end position="458"/>
    </location>
</feature>
<dbReference type="Gene3D" id="3.40.50.10070">
    <property type="entry name" value="TolB, N-terminal domain"/>
    <property type="match status" value="1"/>
</dbReference>
<gene>
    <name evidence="5" type="ORF">AVDCRST_MAG42-2223</name>
</gene>
<evidence type="ECO:0000256" key="3">
    <source>
        <dbReference type="PROSITE-ProRule" id="PRU00339"/>
    </source>
</evidence>
<evidence type="ECO:0000256" key="4">
    <source>
        <dbReference type="SAM" id="Phobius"/>
    </source>
</evidence>
<evidence type="ECO:0000256" key="1">
    <source>
        <dbReference type="ARBA" id="ARBA00022737"/>
    </source>
</evidence>
<feature type="transmembrane region" description="Helical" evidence="4">
    <location>
        <begin position="105"/>
        <end position="124"/>
    </location>
</feature>
<dbReference type="InterPro" id="IPR011990">
    <property type="entry name" value="TPR-like_helical_dom_sf"/>
</dbReference>
<dbReference type="EC" id="4.6.1.1" evidence="5"/>
<proteinExistence type="predicted"/>
<dbReference type="Gene3D" id="1.25.40.10">
    <property type="entry name" value="Tetratricopeptide repeat domain"/>
    <property type="match status" value="2"/>
</dbReference>
<dbReference type="PANTHER" id="PTHR44943:SF8">
    <property type="entry name" value="TPR REPEAT-CONTAINING PROTEIN MJ0263"/>
    <property type="match status" value="1"/>
</dbReference>
<dbReference type="InterPro" id="IPR019734">
    <property type="entry name" value="TPR_rpt"/>
</dbReference>
<evidence type="ECO:0000313" key="5">
    <source>
        <dbReference type="EMBL" id="CAA9250919.1"/>
    </source>
</evidence>